<dbReference type="EMBL" id="FR872582">
    <property type="protein sequence ID" value="CCB88057.1"/>
    <property type="molecule type" value="Genomic_DNA"/>
</dbReference>
<sequence length="187" mass="21927">MKKRPFTLIEIMIALGIVSLLLAVMFPHFRETMRMKKQIEIEKSYVFAKAHVQERLATLFSKTPHHFKTHQEKDGPFELQLKFDNGYDDDENFRGEVTGHLWCDKGILRFKTFGKKDASREEILLEGLKNARFDFTSVTEGKFDITSSWEKGDLPLFFVLNVSFSDDKEDAFYFRLNAKNRLEYPSL</sequence>
<dbReference type="OrthoDB" id="5296638at2"/>
<dbReference type="SUPFAM" id="SSF54523">
    <property type="entry name" value="Pili subunits"/>
    <property type="match status" value="1"/>
</dbReference>
<evidence type="ECO:0000313" key="3">
    <source>
        <dbReference type="Proteomes" id="UP000000496"/>
    </source>
</evidence>
<dbReference type="KEGG" id="sng:SNE_A01800"/>
<keyword evidence="1" id="KW-0812">Transmembrane</keyword>
<dbReference type="InterPro" id="IPR012902">
    <property type="entry name" value="N_methyl_site"/>
</dbReference>
<feature type="transmembrane region" description="Helical" evidence="1">
    <location>
        <begin position="6"/>
        <end position="29"/>
    </location>
</feature>
<evidence type="ECO:0008006" key="4">
    <source>
        <dbReference type="Google" id="ProtNLM"/>
    </source>
</evidence>
<dbReference type="InterPro" id="IPR045584">
    <property type="entry name" value="Pilin-like"/>
</dbReference>
<proteinExistence type="predicted"/>
<reference key="1">
    <citation type="journal article" date="2011" name="Mol. Biol. Evol.">
        <title>Unity in variety -- the pan-genome of the Chlamydiae.</title>
        <authorList>
            <person name="Collingro A."/>
            <person name="Tischler P."/>
            <person name="Weinmaier T."/>
            <person name="Penz T."/>
            <person name="Heinz E."/>
            <person name="Brunham R.C."/>
            <person name="Read T.D."/>
            <person name="Bavoil P.M."/>
            <person name="Sachse K."/>
            <person name="Kahane S."/>
            <person name="Friedman M.G."/>
            <person name="Rattei T."/>
            <person name="Myers G.S.A."/>
            <person name="Horn M."/>
        </authorList>
    </citation>
    <scope>NUCLEOTIDE SEQUENCE</scope>
    <source>
        <strain>Z</strain>
    </source>
</reference>
<dbReference type="Proteomes" id="UP000000496">
    <property type="component" value="Chromosome gsn.131"/>
</dbReference>
<name>F8L5R5_SIMNZ</name>
<keyword evidence="1" id="KW-0472">Membrane</keyword>
<dbReference type="Pfam" id="PF07963">
    <property type="entry name" value="N_methyl"/>
    <property type="match status" value="1"/>
</dbReference>
<dbReference type="AlphaFoldDB" id="F8L5R5"/>
<reference evidence="2 3" key="2">
    <citation type="journal article" date="2011" name="Mol. Biol. Evol.">
        <title>Unity in variety--the pan-genome of the Chlamydiae.</title>
        <authorList>
            <person name="Collingro A."/>
            <person name="Tischler P."/>
            <person name="Weinmaier T."/>
            <person name="Penz T."/>
            <person name="Heinz E."/>
            <person name="Brunham R.C."/>
            <person name="Read T.D."/>
            <person name="Bavoil P.M."/>
            <person name="Sachse K."/>
            <person name="Kahane S."/>
            <person name="Friedman M.G."/>
            <person name="Rattei T."/>
            <person name="Myers G.S."/>
            <person name="Horn M."/>
        </authorList>
    </citation>
    <scope>NUCLEOTIDE SEQUENCE [LARGE SCALE GENOMIC DNA]</scope>
    <source>
        <strain evidence="3">ATCC VR-1471 / Z</strain>
    </source>
</reference>
<keyword evidence="3" id="KW-1185">Reference proteome</keyword>
<evidence type="ECO:0000256" key="1">
    <source>
        <dbReference type="SAM" id="Phobius"/>
    </source>
</evidence>
<dbReference type="STRING" id="331113.SNE_A01800"/>
<accession>F8L5R5</accession>
<dbReference type="RefSeq" id="WP_013942524.1">
    <property type="nucleotide sequence ID" value="NC_015713.1"/>
</dbReference>
<keyword evidence="1" id="KW-1133">Transmembrane helix</keyword>
<dbReference type="HOGENOM" id="CLU_1446741_0_0_0"/>
<protein>
    <recommendedName>
        <fullName evidence="4">Prepilin-type N-terminal cleavage/methylation domain-containing protein</fullName>
    </recommendedName>
</protein>
<evidence type="ECO:0000313" key="2">
    <source>
        <dbReference type="EMBL" id="CCB88057.1"/>
    </source>
</evidence>
<organism evidence="2 3">
    <name type="scientific">Simkania negevensis (strain ATCC VR-1471 / DSM 27360 / Z)</name>
    <dbReference type="NCBI Taxonomy" id="331113"/>
    <lineage>
        <taxon>Bacteria</taxon>
        <taxon>Pseudomonadati</taxon>
        <taxon>Chlamydiota</taxon>
        <taxon>Chlamydiia</taxon>
        <taxon>Parachlamydiales</taxon>
        <taxon>Simkaniaceae</taxon>
        <taxon>Simkania</taxon>
    </lineage>
</organism>
<dbReference type="eggNOG" id="COG2165">
    <property type="taxonomic scope" value="Bacteria"/>
</dbReference>
<gene>
    <name evidence="2" type="ordered locus">SNE_A01800</name>
</gene>